<name>A0A1G6XPN1_9GAMM</name>
<reference evidence="2 3" key="1">
    <citation type="submission" date="2016-10" db="EMBL/GenBank/DDBJ databases">
        <authorList>
            <person name="de Groot N.N."/>
        </authorList>
    </citation>
    <scope>NUCLEOTIDE SEQUENCE [LARGE SCALE GENOMIC DNA]</scope>
    <source>
        <strain evidence="2 3">DSM 16957</strain>
    </source>
</reference>
<evidence type="ECO:0000256" key="1">
    <source>
        <dbReference type="SAM" id="SignalP"/>
    </source>
</evidence>
<dbReference type="EMBL" id="FNAG01000007">
    <property type="protein sequence ID" value="SDD80164.1"/>
    <property type="molecule type" value="Genomic_DNA"/>
</dbReference>
<feature type="signal peptide" evidence="1">
    <location>
        <begin position="1"/>
        <end position="36"/>
    </location>
</feature>
<evidence type="ECO:0000313" key="3">
    <source>
        <dbReference type="Proteomes" id="UP000199603"/>
    </source>
</evidence>
<organism evidence="2 3">
    <name type="scientific">Aquimonas voraii</name>
    <dbReference type="NCBI Taxonomy" id="265719"/>
    <lineage>
        <taxon>Bacteria</taxon>
        <taxon>Pseudomonadati</taxon>
        <taxon>Pseudomonadota</taxon>
        <taxon>Gammaproteobacteria</taxon>
        <taxon>Lysobacterales</taxon>
        <taxon>Lysobacteraceae</taxon>
        <taxon>Aquimonas</taxon>
    </lineage>
</organism>
<evidence type="ECO:0000313" key="2">
    <source>
        <dbReference type="EMBL" id="SDD80164.1"/>
    </source>
</evidence>
<dbReference type="Proteomes" id="UP000199603">
    <property type="component" value="Unassembled WGS sequence"/>
</dbReference>
<dbReference type="AlphaFoldDB" id="A0A1G6XPN1"/>
<gene>
    <name evidence="2" type="ORF">SAMN04488509_10793</name>
</gene>
<dbReference type="RefSeq" id="WP_091243180.1">
    <property type="nucleotide sequence ID" value="NZ_FNAG01000007.1"/>
</dbReference>
<dbReference type="STRING" id="265719.SAMN04488509_10793"/>
<proteinExistence type="predicted"/>
<sequence>MLATERGPSRPSLPHAPWLRTPLRVLCACICLLALAAPAPAVSFDCSDADRCLQSALEAREREGEQAALARLDVLIATHPQRLRARAERALSLYRLHRMQESIDEIDGLLARDLPRNVRANLQALRDEARYRLTSRSTTRFGLRVALGHDDNVASFADFDARREGSSTAIGTIGGRPDEYAEAGGRIRLRSVGVGRFNSRFDADLNLRNYHRENAFDLQDLRLRGGVEWRPSGLFGMSLAPGLRHLRRADDALLSDGSLELAAGLSHDPLSLRLGVERAWRRYDSSAFSGLDADHWAGSLRSQLLFGREIQWWVALDLEYREEAARNPVQSRDLKRSSLHAGRSSEHQEWSLSLDDSRYRYGGRNQPPFAYLPGFAVADGDPPSPVAVGVDRLIYRSLEARYRYHLDTRWSLQLRLRRQLSAIGGVETSLDRTSIDIGIEWNR</sequence>
<evidence type="ECO:0008006" key="4">
    <source>
        <dbReference type="Google" id="ProtNLM"/>
    </source>
</evidence>
<accession>A0A1G6XPN1</accession>
<feature type="chain" id="PRO_5011746717" description="Tetratricopeptide repeat-containing protein" evidence="1">
    <location>
        <begin position="37"/>
        <end position="443"/>
    </location>
</feature>
<keyword evidence="1" id="KW-0732">Signal</keyword>
<protein>
    <recommendedName>
        <fullName evidence="4">Tetratricopeptide repeat-containing protein</fullName>
    </recommendedName>
</protein>
<keyword evidence="3" id="KW-1185">Reference proteome</keyword>